<feature type="transmembrane region" description="Helical" evidence="1">
    <location>
        <begin position="12"/>
        <end position="31"/>
    </location>
</feature>
<keyword evidence="1" id="KW-0472">Membrane</keyword>
<gene>
    <name evidence="2" type="ORF">NDEV_1160</name>
</gene>
<dbReference type="EMBL" id="LN890280">
    <property type="protein sequence ID" value="CUR51925.1"/>
    <property type="molecule type" value="Genomic_DNA"/>
</dbReference>
<keyword evidence="3" id="KW-1185">Reference proteome</keyword>
<keyword evidence="1" id="KW-0812">Transmembrane</keyword>
<evidence type="ECO:0000313" key="3">
    <source>
        <dbReference type="Proteomes" id="UP000196239"/>
    </source>
</evidence>
<protein>
    <submittedName>
        <fullName evidence="2">Uncharacterized protein</fullName>
    </submittedName>
</protein>
<evidence type="ECO:0000313" key="2">
    <source>
        <dbReference type="EMBL" id="CUR51925.1"/>
    </source>
</evidence>
<accession>A0A128A3K0</accession>
<dbReference type="AlphaFoldDB" id="A0A128A3K0"/>
<sequence>MKRQNNNTKTVFVITASIVVFMMILSPTTVLPNVNGLPTRLPFAPFNDPRVPLQASVLESQISEDLKSHPGWIGQLSWNKTSAQIDYLGPPKVSPNFDLSQNPGHHKSDPQLVNDVDAIKGASGGGGTNGQTMQEIQSNYNLIQAPSAVNYIQLLNAFNSNSNDWLQVGTVYDNLGQFSTGIGWKVVFQAWTVGTNCGTPFVNTPSSLMGTWSNHDPIQSFISGTSTAGQYSLSALDTLALLGSSTTISISGDMGKNTINLGQSGTPGVTCYYGNGAQIEEWSTGTTPYNFVSDSYDFQYTLPSGSTTTIDTGFDGLVQQVGSGVTVSPTDNPSSITYDCGSSSTC</sequence>
<keyword evidence="1" id="KW-1133">Transmembrane helix</keyword>
<organism evidence="2 3">
    <name type="scientific">Nitrosotalea devaniterrae</name>
    <dbReference type="NCBI Taxonomy" id="1078905"/>
    <lineage>
        <taxon>Archaea</taxon>
        <taxon>Nitrososphaerota</taxon>
        <taxon>Nitrososphaeria</taxon>
        <taxon>Nitrosotaleales</taxon>
        <taxon>Nitrosotaleaceae</taxon>
        <taxon>Nitrosotalea</taxon>
    </lineage>
</organism>
<dbReference type="Proteomes" id="UP000196239">
    <property type="component" value="Chromosome 1"/>
</dbReference>
<reference evidence="3" key="1">
    <citation type="submission" date="2015-10" db="EMBL/GenBank/DDBJ databases">
        <authorList>
            <person name="Lehtovirta-Morley L.E."/>
            <person name="Vieille C."/>
        </authorList>
    </citation>
    <scope>NUCLEOTIDE SEQUENCE [LARGE SCALE GENOMIC DNA]</scope>
</reference>
<evidence type="ECO:0000256" key="1">
    <source>
        <dbReference type="SAM" id="Phobius"/>
    </source>
</evidence>
<name>A0A128A3K0_9ARCH</name>
<dbReference type="KEGG" id="ndv:NDEV_1160"/>
<proteinExistence type="predicted"/>